<dbReference type="Proteomes" id="UP001227126">
    <property type="component" value="Unassembled WGS sequence"/>
</dbReference>
<evidence type="ECO:0000313" key="3">
    <source>
        <dbReference type="Proteomes" id="UP001227126"/>
    </source>
</evidence>
<feature type="compositionally biased region" description="Basic and acidic residues" evidence="1">
    <location>
        <begin position="105"/>
        <end position="121"/>
    </location>
</feature>
<accession>A0ABT7FIS9</accession>
<organism evidence="2 3">
    <name type="scientific">Sedimentitalea xiamensis</name>
    <dbReference type="NCBI Taxonomy" id="3050037"/>
    <lineage>
        <taxon>Bacteria</taxon>
        <taxon>Pseudomonadati</taxon>
        <taxon>Pseudomonadota</taxon>
        <taxon>Alphaproteobacteria</taxon>
        <taxon>Rhodobacterales</taxon>
        <taxon>Paracoccaceae</taxon>
        <taxon>Sedimentitalea</taxon>
    </lineage>
</organism>
<sequence>MRHNAAEPEQDGIGFRGPRRTRGGLFSGLPTHEIFAGRPETQRAAQLPEGDGRRQPFPAEQIAVFRGSYADDLMWMSAGADGLARPMDDPDKTGAGPNLPSTDTTRGRPNDNQERRMEGAG</sequence>
<protein>
    <submittedName>
        <fullName evidence="2">Uncharacterized protein</fullName>
    </submittedName>
</protein>
<evidence type="ECO:0000256" key="1">
    <source>
        <dbReference type="SAM" id="MobiDB-lite"/>
    </source>
</evidence>
<keyword evidence="3" id="KW-1185">Reference proteome</keyword>
<name>A0ABT7FIS9_9RHOB</name>
<proteinExistence type="predicted"/>
<gene>
    <name evidence="2" type="ORF">QO034_17765</name>
</gene>
<dbReference type="EMBL" id="JASNJE010000027">
    <property type="protein sequence ID" value="MDK3074940.1"/>
    <property type="molecule type" value="Genomic_DNA"/>
</dbReference>
<feature type="region of interest" description="Disordered" evidence="1">
    <location>
        <begin position="1"/>
        <end position="58"/>
    </location>
</feature>
<feature type="region of interest" description="Disordered" evidence="1">
    <location>
        <begin position="80"/>
        <end position="121"/>
    </location>
</feature>
<evidence type="ECO:0000313" key="2">
    <source>
        <dbReference type="EMBL" id="MDK3074940.1"/>
    </source>
</evidence>
<comment type="caution">
    <text evidence="2">The sequence shown here is derived from an EMBL/GenBank/DDBJ whole genome shotgun (WGS) entry which is preliminary data.</text>
</comment>
<dbReference type="RefSeq" id="WP_284486868.1">
    <property type="nucleotide sequence ID" value="NZ_JASNJE010000027.1"/>
</dbReference>
<reference evidence="2 3" key="1">
    <citation type="submission" date="2023-05" db="EMBL/GenBank/DDBJ databases">
        <title>Sedimentitalea sp. nov. JM2-8.</title>
        <authorList>
            <person name="Huang J."/>
        </authorList>
    </citation>
    <scope>NUCLEOTIDE SEQUENCE [LARGE SCALE GENOMIC DNA]</scope>
    <source>
        <strain evidence="2 3">JM2-8</strain>
    </source>
</reference>